<evidence type="ECO:0000313" key="2">
    <source>
        <dbReference type="EMBL" id="KAJ8379607.1"/>
    </source>
</evidence>
<organism evidence="2 3">
    <name type="scientific">Synaphobranchus kaupii</name>
    <name type="common">Kaup's arrowtooth eel</name>
    <dbReference type="NCBI Taxonomy" id="118154"/>
    <lineage>
        <taxon>Eukaryota</taxon>
        <taxon>Metazoa</taxon>
        <taxon>Chordata</taxon>
        <taxon>Craniata</taxon>
        <taxon>Vertebrata</taxon>
        <taxon>Euteleostomi</taxon>
        <taxon>Actinopterygii</taxon>
        <taxon>Neopterygii</taxon>
        <taxon>Teleostei</taxon>
        <taxon>Anguilliformes</taxon>
        <taxon>Synaphobranchidae</taxon>
        <taxon>Synaphobranchus</taxon>
    </lineage>
</organism>
<evidence type="ECO:0008006" key="4">
    <source>
        <dbReference type="Google" id="ProtNLM"/>
    </source>
</evidence>
<accession>A0A9Q1GAE1</accession>
<dbReference type="EMBL" id="JAINUF010000001">
    <property type="protein sequence ID" value="KAJ8379607.1"/>
    <property type="molecule type" value="Genomic_DNA"/>
</dbReference>
<evidence type="ECO:0000313" key="3">
    <source>
        <dbReference type="Proteomes" id="UP001152622"/>
    </source>
</evidence>
<keyword evidence="1" id="KW-0732">Signal</keyword>
<feature type="signal peptide" evidence="1">
    <location>
        <begin position="1"/>
        <end position="16"/>
    </location>
</feature>
<proteinExistence type="predicted"/>
<reference evidence="2" key="1">
    <citation type="journal article" date="2023" name="Science">
        <title>Genome structures resolve the early diversification of teleost fishes.</title>
        <authorList>
            <person name="Parey E."/>
            <person name="Louis A."/>
            <person name="Montfort J."/>
            <person name="Bouchez O."/>
            <person name="Roques C."/>
            <person name="Iampietro C."/>
            <person name="Lluch J."/>
            <person name="Castinel A."/>
            <person name="Donnadieu C."/>
            <person name="Desvignes T."/>
            <person name="Floi Bucao C."/>
            <person name="Jouanno E."/>
            <person name="Wen M."/>
            <person name="Mejri S."/>
            <person name="Dirks R."/>
            <person name="Jansen H."/>
            <person name="Henkel C."/>
            <person name="Chen W.J."/>
            <person name="Zahm M."/>
            <person name="Cabau C."/>
            <person name="Klopp C."/>
            <person name="Thompson A.W."/>
            <person name="Robinson-Rechavi M."/>
            <person name="Braasch I."/>
            <person name="Lecointre G."/>
            <person name="Bobe J."/>
            <person name="Postlethwait J.H."/>
            <person name="Berthelot C."/>
            <person name="Roest Crollius H."/>
            <person name="Guiguen Y."/>
        </authorList>
    </citation>
    <scope>NUCLEOTIDE SEQUENCE</scope>
    <source>
        <strain evidence="2">WJC10195</strain>
    </source>
</reference>
<comment type="caution">
    <text evidence="2">The sequence shown here is derived from an EMBL/GenBank/DDBJ whole genome shotgun (WGS) entry which is preliminary data.</text>
</comment>
<dbReference type="AlphaFoldDB" id="A0A9Q1GAE1"/>
<gene>
    <name evidence="2" type="ORF">SKAU_G00003850</name>
</gene>
<dbReference type="Proteomes" id="UP001152622">
    <property type="component" value="Chromosome 1"/>
</dbReference>
<feature type="chain" id="PRO_5040224001" description="Secreted protein" evidence="1">
    <location>
        <begin position="17"/>
        <end position="139"/>
    </location>
</feature>
<evidence type="ECO:0000256" key="1">
    <source>
        <dbReference type="SAM" id="SignalP"/>
    </source>
</evidence>
<sequence>MFFFFLWAATRNAVQALFALFFTCCSSLGTTARKAGLYKCFSPAEPQAKAFSTRLSLILCHFGSRTSGLIFSNLEGPVVFTYSITATLSTYCMWESTRQHPRLPEHVRRATAPFQYTVHPHLTGAATGYLRSWLQQVLE</sequence>
<name>A0A9Q1GAE1_SYNKA</name>
<keyword evidence="3" id="KW-1185">Reference proteome</keyword>
<protein>
    <recommendedName>
        <fullName evidence="4">Secreted protein</fullName>
    </recommendedName>
</protein>